<feature type="chain" id="PRO_5003558918" description="TonB C-terminal domain-containing protein" evidence="1">
    <location>
        <begin position="20"/>
        <end position="189"/>
    </location>
</feature>
<feature type="signal peptide" evidence="1">
    <location>
        <begin position="1"/>
        <end position="19"/>
    </location>
</feature>
<keyword evidence="3" id="KW-1185">Reference proteome</keyword>
<dbReference type="OrthoDB" id="797630at2"/>
<reference evidence="2" key="1">
    <citation type="submission" date="2011-09" db="EMBL/GenBank/DDBJ databases">
        <title>The permanent draft genome of Mucilaginibacter paludis DSM 18603.</title>
        <authorList>
            <consortium name="US DOE Joint Genome Institute (JGI-PGF)"/>
            <person name="Lucas S."/>
            <person name="Han J."/>
            <person name="Lapidus A."/>
            <person name="Bruce D."/>
            <person name="Goodwin L."/>
            <person name="Pitluck S."/>
            <person name="Peters L."/>
            <person name="Kyrpides N."/>
            <person name="Mavromatis K."/>
            <person name="Ivanova N."/>
            <person name="Mikhailova N."/>
            <person name="Held B."/>
            <person name="Detter J.C."/>
            <person name="Tapia R."/>
            <person name="Han C."/>
            <person name="Land M."/>
            <person name="Hauser L."/>
            <person name="Markowitz V."/>
            <person name="Cheng J.-F."/>
            <person name="Hugenholtz P."/>
            <person name="Woyke T."/>
            <person name="Wu D."/>
            <person name="Tindall B."/>
            <person name="Brambilla E."/>
            <person name="Klenk H.-P."/>
            <person name="Eisen J.A."/>
        </authorList>
    </citation>
    <scope>NUCLEOTIDE SEQUENCE [LARGE SCALE GENOMIC DNA]</scope>
    <source>
        <strain evidence="2">DSM 18603</strain>
    </source>
</reference>
<accession>H1YB93</accession>
<protein>
    <recommendedName>
        <fullName evidence="4">TonB C-terminal domain-containing protein</fullName>
    </recommendedName>
</protein>
<dbReference type="HOGENOM" id="CLU_1433059_0_0_10"/>
<name>H1YB93_9SPHI</name>
<dbReference type="AlphaFoldDB" id="H1YB93"/>
<evidence type="ECO:0000313" key="3">
    <source>
        <dbReference type="Proteomes" id="UP000002774"/>
    </source>
</evidence>
<evidence type="ECO:0000313" key="2">
    <source>
        <dbReference type="EMBL" id="EHQ30619.1"/>
    </source>
</evidence>
<dbReference type="EMBL" id="CM001403">
    <property type="protein sequence ID" value="EHQ30619.1"/>
    <property type="molecule type" value="Genomic_DNA"/>
</dbReference>
<sequence>MKKLFILFPVWFFILSANAQTTPSKDIVIKTLNDIGDAVIDYYHPQADSVKDHCWCGCVFIRFTINKNGEFTNIDYTAKTPIFIKDALMSAFESINKKAPRINQLPKICNSEYILPVIIYNRDGCGFMTGWEDKNYKPDEKTKEMYARRQDSYDQSMNSLLNMLNFFKGKTDSVNCILLAPVNTGYVMY</sequence>
<evidence type="ECO:0008006" key="4">
    <source>
        <dbReference type="Google" id="ProtNLM"/>
    </source>
</evidence>
<dbReference type="RefSeq" id="WP_008512502.1">
    <property type="nucleotide sequence ID" value="NZ_CM001403.1"/>
</dbReference>
<keyword evidence="1" id="KW-0732">Signal</keyword>
<dbReference type="Proteomes" id="UP000002774">
    <property type="component" value="Chromosome"/>
</dbReference>
<proteinExistence type="predicted"/>
<dbReference type="STRING" id="714943.Mucpa_6567"/>
<evidence type="ECO:0000256" key="1">
    <source>
        <dbReference type="SAM" id="SignalP"/>
    </source>
</evidence>
<organism evidence="2 3">
    <name type="scientific">Mucilaginibacter paludis DSM 18603</name>
    <dbReference type="NCBI Taxonomy" id="714943"/>
    <lineage>
        <taxon>Bacteria</taxon>
        <taxon>Pseudomonadati</taxon>
        <taxon>Bacteroidota</taxon>
        <taxon>Sphingobacteriia</taxon>
        <taxon>Sphingobacteriales</taxon>
        <taxon>Sphingobacteriaceae</taxon>
        <taxon>Mucilaginibacter</taxon>
    </lineage>
</organism>
<gene>
    <name evidence="2" type="ORF">Mucpa_6567</name>
</gene>